<dbReference type="InterPro" id="IPR020617">
    <property type="entry name" value="Thiolase_C"/>
</dbReference>
<evidence type="ECO:0000313" key="7">
    <source>
        <dbReference type="EMBL" id="MBP2370501.1"/>
    </source>
</evidence>
<dbReference type="EMBL" id="JAGINU010000001">
    <property type="protein sequence ID" value="MBP2370501.1"/>
    <property type="molecule type" value="Genomic_DNA"/>
</dbReference>
<accession>A0ABS4W2S3</accession>
<dbReference type="Proteomes" id="UP001519295">
    <property type="component" value="Unassembled WGS sequence"/>
</dbReference>
<evidence type="ECO:0000259" key="5">
    <source>
        <dbReference type="Pfam" id="PF00108"/>
    </source>
</evidence>
<keyword evidence="2 4" id="KW-0808">Transferase</keyword>
<evidence type="ECO:0000256" key="3">
    <source>
        <dbReference type="ARBA" id="ARBA00023315"/>
    </source>
</evidence>
<feature type="domain" description="Thiolase C-terminal" evidence="6">
    <location>
        <begin position="266"/>
        <end position="386"/>
    </location>
</feature>
<comment type="caution">
    <text evidence="7">The sequence shown here is derived from an EMBL/GenBank/DDBJ whole genome shotgun (WGS) entry which is preliminary data.</text>
</comment>
<name>A0ABS4W2S3_9PSEU</name>
<evidence type="ECO:0000256" key="1">
    <source>
        <dbReference type="ARBA" id="ARBA00010982"/>
    </source>
</evidence>
<evidence type="ECO:0000256" key="2">
    <source>
        <dbReference type="ARBA" id="ARBA00022679"/>
    </source>
</evidence>
<dbReference type="InterPro" id="IPR016039">
    <property type="entry name" value="Thiolase-like"/>
</dbReference>
<comment type="similarity">
    <text evidence="1 4">Belongs to the thiolase-like superfamily. Thiolase family.</text>
</comment>
<evidence type="ECO:0000259" key="6">
    <source>
        <dbReference type="Pfam" id="PF02803"/>
    </source>
</evidence>
<dbReference type="PROSITE" id="PS00737">
    <property type="entry name" value="THIOLASE_2"/>
    <property type="match status" value="1"/>
</dbReference>
<reference evidence="7 8" key="1">
    <citation type="submission" date="2021-03" db="EMBL/GenBank/DDBJ databases">
        <title>Sequencing the genomes of 1000 actinobacteria strains.</title>
        <authorList>
            <person name="Klenk H.-P."/>
        </authorList>
    </citation>
    <scope>NUCLEOTIDE SEQUENCE [LARGE SCALE GENOMIC DNA]</scope>
    <source>
        <strain evidence="7 8">DSM 45256</strain>
    </source>
</reference>
<dbReference type="InterPro" id="IPR020613">
    <property type="entry name" value="Thiolase_CS"/>
</dbReference>
<protein>
    <submittedName>
        <fullName evidence="7">Acetyl-CoA acyltransferase</fullName>
        <ecNumber evidence="7">2.3.1.16</ecNumber>
    </submittedName>
</protein>
<dbReference type="RefSeq" id="WP_210033812.1">
    <property type="nucleotide sequence ID" value="NZ_JAGINU010000001.1"/>
</dbReference>
<feature type="domain" description="Thiolase N-terminal" evidence="5">
    <location>
        <begin position="5"/>
        <end position="256"/>
    </location>
</feature>
<dbReference type="NCBIfam" id="TIGR01930">
    <property type="entry name" value="AcCoA-C-Actrans"/>
    <property type="match status" value="1"/>
</dbReference>
<keyword evidence="3 4" id="KW-0012">Acyltransferase</keyword>
<dbReference type="GO" id="GO:0003988">
    <property type="term" value="F:acetyl-CoA C-acyltransferase activity"/>
    <property type="evidence" value="ECO:0007669"/>
    <property type="project" value="UniProtKB-EC"/>
</dbReference>
<gene>
    <name evidence="7" type="ORF">JOF36_006197</name>
</gene>
<evidence type="ECO:0000256" key="4">
    <source>
        <dbReference type="RuleBase" id="RU003557"/>
    </source>
</evidence>
<sequence>MPEAVVCEAVRTPIGKRRGSLSEVHPVDLSAAVLTALAERTGIDPGVVDDVVWGCVNQVGDQAAQIGRYALLAAGWPETVPGVTINRACGSSQSAFDFAAGMVLAGQYDVVVAGGVESMTRVPLGAGRDLGRPYGPLARARYAEDLESGEFPNNDFNQGVGAERIARDWGLSRTRLDEYASRSHELSAAAIDSGAFDGQLAAIPGAPGFTADEGLRRGTSVDTLSKLKPSFSESGVIHAGNSSQISDGASAVLVTTPERAAELGLTPIVRYHSGAVSGADPLRMLTGPIPATQKVLKRSGLSIGDIGAFEVNEAFAPVPLAWQAELGADTDRLNPLGGAIAVGHPLGASGTILLTRLVHHMRDRGIRYGLQTMCEGGGTANATIVELVG</sequence>
<dbReference type="PANTHER" id="PTHR43365">
    <property type="entry name" value="BLR7806 PROTEIN"/>
    <property type="match status" value="1"/>
</dbReference>
<dbReference type="InterPro" id="IPR020616">
    <property type="entry name" value="Thiolase_N"/>
</dbReference>
<dbReference type="InterPro" id="IPR002155">
    <property type="entry name" value="Thiolase"/>
</dbReference>
<dbReference type="Pfam" id="PF00108">
    <property type="entry name" value="Thiolase_N"/>
    <property type="match status" value="1"/>
</dbReference>
<dbReference type="Pfam" id="PF02803">
    <property type="entry name" value="Thiolase_C"/>
    <property type="match status" value="1"/>
</dbReference>
<dbReference type="PIRSF" id="PIRSF000429">
    <property type="entry name" value="Ac-CoA_Ac_transf"/>
    <property type="match status" value="1"/>
</dbReference>
<evidence type="ECO:0000313" key="8">
    <source>
        <dbReference type="Proteomes" id="UP001519295"/>
    </source>
</evidence>
<dbReference type="SUPFAM" id="SSF53901">
    <property type="entry name" value="Thiolase-like"/>
    <property type="match status" value="2"/>
</dbReference>
<organism evidence="7 8">
    <name type="scientific">Pseudonocardia parietis</name>
    <dbReference type="NCBI Taxonomy" id="570936"/>
    <lineage>
        <taxon>Bacteria</taxon>
        <taxon>Bacillati</taxon>
        <taxon>Actinomycetota</taxon>
        <taxon>Actinomycetes</taxon>
        <taxon>Pseudonocardiales</taxon>
        <taxon>Pseudonocardiaceae</taxon>
        <taxon>Pseudonocardia</taxon>
    </lineage>
</organism>
<dbReference type="CDD" id="cd00751">
    <property type="entry name" value="thiolase"/>
    <property type="match status" value="1"/>
</dbReference>
<dbReference type="EC" id="2.3.1.16" evidence="7"/>
<dbReference type="Gene3D" id="3.40.47.10">
    <property type="match status" value="2"/>
</dbReference>
<proteinExistence type="inferred from homology"/>
<dbReference type="PANTHER" id="PTHR43365:SF1">
    <property type="entry name" value="ACETYL-COA C-ACYLTRANSFERASE"/>
    <property type="match status" value="1"/>
</dbReference>
<keyword evidence="8" id="KW-1185">Reference proteome</keyword>